<keyword evidence="2" id="KW-0378">Hydrolase</keyword>
<dbReference type="InterPro" id="IPR017853">
    <property type="entry name" value="GH"/>
</dbReference>
<proteinExistence type="predicted"/>
<evidence type="ECO:0000256" key="2">
    <source>
        <dbReference type="ARBA" id="ARBA00022801"/>
    </source>
</evidence>
<dbReference type="InterPro" id="IPR029062">
    <property type="entry name" value="Class_I_gatase-like"/>
</dbReference>
<dbReference type="OrthoDB" id="1387316at2"/>
<keyword evidence="7" id="KW-1185">Reference proteome</keyword>
<evidence type="ECO:0000259" key="4">
    <source>
        <dbReference type="Pfam" id="PF02449"/>
    </source>
</evidence>
<dbReference type="CDD" id="cd03143">
    <property type="entry name" value="A4_beta-galactosidase_middle_domain"/>
    <property type="match status" value="1"/>
</dbReference>
<dbReference type="Gene3D" id="3.40.50.880">
    <property type="match status" value="1"/>
</dbReference>
<name>A0A1H2SV40_9FLAO</name>
<dbReference type="STRING" id="762486.SAMN05444411_101552"/>
<gene>
    <name evidence="6" type="ORF">SAMN05444411_101552</name>
</gene>
<dbReference type="NCBIfam" id="TIGR04183">
    <property type="entry name" value="Por_Secre_tail"/>
    <property type="match status" value="1"/>
</dbReference>
<dbReference type="GO" id="GO:0009341">
    <property type="term" value="C:beta-galactosidase complex"/>
    <property type="evidence" value="ECO:0007669"/>
    <property type="project" value="InterPro"/>
</dbReference>
<dbReference type="Gene3D" id="3.20.20.80">
    <property type="entry name" value="Glycosidases"/>
    <property type="match status" value="1"/>
</dbReference>
<evidence type="ECO:0000313" key="6">
    <source>
        <dbReference type="EMBL" id="SDW35531.1"/>
    </source>
</evidence>
<protein>
    <submittedName>
        <fullName evidence="6">Beta-galactosidase</fullName>
    </submittedName>
</protein>
<dbReference type="AlphaFoldDB" id="A0A1H2SV40"/>
<feature type="domain" description="Secretion system C-terminal sorting" evidence="5">
    <location>
        <begin position="922"/>
        <end position="989"/>
    </location>
</feature>
<dbReference type="EMBL" id="FNNJ01000001">
    <property type="protein sequence ID" value="SDW35531.1"/>
    <property type="molecule type" value="Genomic_DNA"/>
</dbReference>
<evidence type="ECO:0000256" key="3">
    <source>
        <dbReference type="ARBA" id="ARBA00023295"/>
    </source>
</evidence>
<sequence>MRSLGLNKMLKKNKILTVFILFSFLDVVPVFAQLEETANTKITELKNLIAQAETKGIDVLKEEATIRTAEVFLKYANWDEENVATNTEYFSLVHIYKDNAAQMAEDLPDFERNEIILMLDEAILNITKLINGEVTRKASPKIDWSQVSISGNKIMFQGKPVFLEDYTWKPRIEELTEFYGNKDGVFITPTDVTNSSGAIKGDLIAEIQGKTDNVAFGSIFLNHKNVPDWAETTYGPGFKMREDTFTAYDIDNPGARELQSHLLGATVPLMAGKKYTELGYMLVNEPHFITTKDGTKDVWASGPVSNYTIDKFKIWLENKHTSISELNMLWETSFASFNEVTIEIPIEISLRGTPMWYDWQLFNMNRVTEWYSFLRSKIQEHDPLAKTHLKLIPKMWSGNGRDHGLDFEALTMQSEIIGNDAGSHNSYMWGSVEEWESRYNFEWRELAMSYDFFKSISPNKINYNSEGHFLSTTKFRDLYQKPSYARMTYWLAHIHGLNVIQTWFWSRREDGSIRNNSGKSYAGSNNQQPRIVNEVASTMLDINAFAEEFTALQNMRKPIRIFHSKTSALNKTNHMDDVFELYEELYFNGLSLGFATENIITQQNNSLWDVIVVNNTQYVTLSELNSLQQYLDNGGTVILDSESLKMDEYGRNHNVYLNTNNGGVLISNSSVSSMANSALDVVESKGGMPKISVAETNSLGKKGVSWRVVAVNGKNIISLVNIGKETATVTLGLNGSSTIGLTNLLTGENLSRTFEMEPEKVYLLEAVDATLSVEEFDIEAVNEACPDEDNGKIKISAVNTNNYTLNFNGTEVNFTNDAALENLAPGFYEFCITNNSTNLEQCYNLKIDEATSIAGKTEAFSSRIFVNIEQGTAPFEVVVNNETVLNTNSKSFSVATNKGDLVKIKSSIDCEGELIQSTITAYPNPTTGVVQISVNSEKKNISVEIYNSQSQILVKESKIINNGVLQFNIEAYPSGLYFVKLQLENEESVNLKVMKL</sequence>
<dbReference type="GO" id="GO:0005975">
    <property type="term" value="P:carbohydrate metabolic process"/>
    <property type="evidence" value="ECO:0007669"/>
    <property type="project" value="InterPro"/>
</dbReference>
<dbReference type="InterPro" id="IPR026444">
    <property type="entry name" value="Secre_tail"/>
</dbReference>
<dbReference type="Pfam" id="PF02449">
    <property type="entry name" value="Glyco_hydro_42"/>
    <property type="match status" value="1"/>
</dbReference>
<keyword evidence="1" id="KW-0732">Signal</keyword>
<dbReference type="RefSeq" id="WP_090119451.1">
    <property type="nucleotide sequence ID" value="NZ_FNNJ01000001.1"/>
</dbReference>
<reference evidence="6 7" key="1">
    <citation type="submission" date="2016-10" db="EMBL/GenBank/DDBJ databases">
        <authorList>
            <person name="de Groot N.N."/>
        </authorList>
    </citation>
    <scope>NUCLEOTIDE SEQUENCE [LARGE SCALE GENOMIC DNA]</scope>
    <source>
        <strain evidence="6 7">DSM 24956</strain>
    </source>
</reference>
<dbReference type="Proteomes" id="UP000199595">
    <property type="component" value="Unassembled WGS sequence"/>
</dbReference>
<keyword evidence="3" id="KW-0326">Glycosidase</keyword>
<accession>A0A1H2SV40</accession>
<organism evidence="6 7">
    <name type="scientific">Lutibacter oricola</name>
    <dbReference type="NCBI Taxonomy" id="762486"/>
    <lineage>
        <taxon>Bacteria</taxon>
        <taxon>Pseudomonadati</taxon>
        <taxon>Bacteroidota</taxon>
        <taxon>Flavobacteriia</taxon>
        <taxon>Flavobacteriales</taxon>
        <taxon>Flavobacteriaceae</taxon>
        <taxon>Lutibacter</taxon>
    </lineage>
</organism>
<dbReference type="InterPro" id="IPR013529">
    <property type="entry name" value="Glyco_hydro_42_N"/>
</dbReference>
<evidence type="ECO:0000259" key="5">
    <source>
        <dbReference type="Pfam" id="PF18962"/>
    </source>
</evidence>
<evidence type="ECO:0000313" key="7">
    <source>
        <dbReference type="Proteomes" id="UP000199595"/>
    </source>
</evidence>
<dbReference type="SUPFAM" id="SSF51445">
    <property type="entry name" value="(Trans)glycosidases"/>
    <property type="match status" value="1"/>
</dbReference>
<dbReference type="GO" id="GO:0004565">
    <property type="term" value="F:beta-galactosidase activity"/>
    <property type="evidence" value="ECO:0007669"/>
    <property type="project" value="InterPro"/>
</dbReference>
<evidence type="ECO:0000256" key="1">
    <source>
        <dbReference type="ARBA" id="ARBA00022729"/>
    </source>
</evidence>
<feature type="domain" description="Glycoside hydrolase family 42 N-terminal" evidence="4">
    <location>
        <begin position="309"/>
        <end position="515"/>
    </location>
</feature>
<dbReference type="Pfam" id="PF18962">
    <property type="entry name" value="Por_Secre_tail"/>
    <property type="match status" value="1"/>
</dbReference>